<dbReference type="GO" id="GO:0032784">
    <property type="term" value="P:regulation of DNA-templated transcription elongation"/>
    <property type="evidence" value="ECO:0007669"/>
    <property type="project" value="InterPro"/>
</dbReference>
<protein>
    <submittedName>
        <fullName evidence="2">Regulator of nucleoside diphosphate kinase</fullName>
    </submittedName>
</protein>
<evidence type="ECO:0000313" key="3">
    <source>
        <dbReference type="Proteomes" id="UP000295341"/>
    </source>
</evidence>
<dbReference type="GO" id="GO:0016301">
    <property type="term" value="F:kinase activity"/>
    <property type="evidence" value="ECO:0007669"/>
    <property type="project" value="UniProtKB-KW"/>
</dbReference>
<dbReference type="Pfam" id="PF01272">
    <property type="entry name" value="GreA_GreB"/>
    <property type="match status" value="1"/>
</dbReference>
<feature type="domain" description="Transcription elongation factor GreA/GreB C-terminal" evidence="1">
    <location>
        <begin position="57"/>
        <end position="129"/>
    </location>
</feature>
<dbReference type="InterPro" id="IPR001437">
    <property type="entry name" value="Tscrpt_elong_fac_GreA/B_C"/>
</dbReference>
<dbReference type="GO" id="GO:0070063">
    <property type="term" value="F:RNA polymerase binding"/>
    <property type="evidence" value="ECO:0007669"/>
    <property type="project" value="InterPro"/>
</dbReference>
<dbReference type="Gene3D" id="3.10.50.30">
    <property type="entry name" value="Transcription elongation factor, GreA/GreB, C-terminal domain"/>
    <property type="match status" value="1"/>
</dbReference>
<dbReference type="InterPro" id="IPR036953">
    <property type="entry name" value="GreA/GreB_C_sf"/>
</dbReference>
<dbReference type="Proteomes" id="UP000295341">
    <property type="component" value="Unassembled WGS sequence"/>
</dbReference>
<keyword evidence="3" id="KW-1185">Reference proteome</keyword>
<accession>A0A4R7NRI7</accession>
<gene>
    <name evidence="2" type="ORF">DFR24_4826</name>
</gene>
<evidence type="ECO:0000313" key="2">
    <source>
        <dbReference type="EMBL" id="TDU23302.1"/>
    </source>
</evidence>
<dbReference type="GO" id="GO:0006354">
    <property type="term" value="P:DNA-templated transcription elongation"/>
    <property type="evidence" value="ECO:0007669"/>
    <property type="project" value="TreeGrafter"/>
</dbReference>
<dbReference type="OrthoDB" id="192847at2"/>
<dbReference type="AlphaFoldDB" id="A0A4R7NRI7"/>
<organism evidence="2 3">
    <name type="scientific">Panacagrimonas perspica</name>
    <dbReference type="NCBI Taxonomy" id="381431"/>
    <lineage>
        <taxon>Bacteria</taxon>
        <taxon>Pseudomonadati</taxon>
        <taxon>Pseudomonadota</taxon>
        <taxon>Gammaproteobacteria</taxon>
        <taxon>Nevskiales</taxon>
        <taxon>Nevskiaceae</taxon>
        <taxon>Panacagrimonas</taxon>
    </lineage>
</organism>
<dbReference type="PANTHER" id="PTHR30437">
    <property type="entry name" value="TRANSCRIPTION ELONGATION FACTOR GREA"/>
    <property type="match status" value="1"/>
</dbReference>
<dbReference type="GO" id="GO:0003677">
    <property type="term" value="F:DNA binding"/>
    <property type="evidence" value="ECO:0007669"/>
    <property type="project" value="InterPro"/>
</dbReference>
<dbReference type="NCBIfam" id="NF004396">
    <property type="entry name" value="PRK05753.1"/>
    <property type="match status" value="1"/>
</dbReference>
<proteinExistence type="predicted"/>
<dbReference type="SUPFAM" id="SSF54534">
    <property type="entry name" value="FKBP-like"/>
    <property type="match status" value="1"/>
</dbReference>
<sequence>MYPGHRSTPRPPLIIDADQLNSLQGALRMGLQSAPEVTDLLIEEIDRAEVRPSQEVPETVVTLGSWVTYRNMDDGSIRTVKLVLPGEADLAKQRVSVLTPIGAALIGLSEGQVMPWTVGGEQAGTLTVLRTTKQPPIPARTANTSRGD</sequence>
<name>A0A4R7NRI7_9GAMM</name>
<dbReference type="RefSeq" id="WP_133883971.1">
    <property type="nucleotide sequence ID" value="NZ_MWIN01000016.1"/>
</dbReference>
<comment type="caution">
    <text evidence="2">The sequence shown here is derived from an EMBL/GenBank/DDBJ whole genome shotgun (WGS) entry which is preliminary data.</text>
</comment>
<dbReference type="EMBL" id="SOBT01000013">
    <property type="protein sequence ID" value="TDU23302.1"/>
    <property type="molecule type" value="Genomic_DNA"/>
</dbReference>
<keyword evidence="2" id="KW-0808">Transferase</keyword>
<evidence type="ECO:0000259" key="1">
    <source>
        <dbReference type="Pfam" id="PF01272"/>
    </source>
</evidence>
<keyword evidence="2" id="KW-0418">Kinase</keyword>
<dbReference type="PANTHER" id="PTHR30437:SF5">
    <property type="entry name" value="REGULATOR OF NUCLEOSIDE DIPHOSPHATE KINASE"/>
    <property type="match status" value="1"/>
</dbReference>
<dbReference type="InterPro" id="IPR023459">
    <property type="entry name" value="Tscrpt_elong_fac_GreA/B_fam"/>
</dbReference>
<reference evidence="2 3" key="1">
    <citation type="submission" date="2019-03" db="EMBL/GenBank/DDBJ databases">
        <title>Genomic Encyclopedia of Type Strains, Phase IV (KMG-IV): sequencing the most valuable type-strain genomes for metagenomic binning, comparative biology and taxonomic classification.</title>
        <authorList>
            <person name="Goeker M."/>
        </authorList>
    </citation>
    <scope>NUCLEOTIDE SEQUENCE [LARGE SCALE GENOMIC DNA]</scope>
    <source>
        <strain evidence="2 3">DSM 26377</strain>
    </source>
</reference>